<dbReference type="PANTHER" id="PTHR10827:SF98">
    <property type="entry name" value="45 KDA CALCIUM-BINDING PROTEIN"/>
    <property type="match status" value="1"/>
</dbReference>
<keyword evidence="4" id="KW-0677">Repeat</keyword>
<dbReference type="GO" id="GO:0005576">
    <property type="term" value="C:extracellular region"/>
    <property type="evidence" value="ECO:0007669"/>
    <property type="project" value="UniProtKB-SubCell"/>
</dbReference>
<feature type="region of interest" description="Disordered" evidence="7">
    <location>
        <begin position="102"/>
        <end position="122"/>
    </location>
</feature>
<dbReference type="InterPro" id="IPR018247">
    <property type="entry name" value="EF_Hand_1_Ca_BS"/>
</dbReference>
<keyword evidence="6" id="KW-0325">Glycoprotein</keyword>
<keyword evidence="8" id="KW-0732">Signal</keyword>
<comment type="subcellular location">
    <subcellularLocation>
        <location evidence="1">Secreted</location>
    </subcellularLocation>
</comment>
<dbReference type="AlphaFoldDB" id="A0A2T4I1V1"/>
<feature type="domain" description="EF-hand" evidence="9">
    <location>
        <begin position="159"/>
        <end position="194"/>
    </location>
</feature>
<dbReference type="InterPro" id="IPR002048">
    <property type="entry name" value="EF_hand_dom"/>
</dbReference>
<sequence>MKKFVIGASLAALVAVPALAFQDAPRAPKAPQTRAEVQAQVAEHFARMDLNKDGFVTQEEIKAGREVRAKARADQRFAALDSDKNGQISRAEWDAGREHAKERFAERRGGDHGPGKGRGMRDHHRMGGHGWGGQGAGGWGDRMFAMADANKDGKVSLAEATAARLAWFDRIDTNKDGTISPEERKAAFDQMRAQRADRKAPPAGN</sequence>
<gene>
    <name evidence="10" type="ORF">CV103_08985</name>
</gene>
<keyword evidence="2" id="KW-0964">Secreted</keyword>
<keyword evidence="3" id="KW-0479">Metal-binding</keyword>
<evidence type="ECO:0000313" key="10">
    <source>
        <dbReference type="EMBL" id="PTD22963.1"/>
    </source>
</evidence>
<dbReference type="Pfam" id="PF10591">
    <property type="entry name" value="SPARC_Ca_bdg"/>
    <property type="match status" value="1"/>
</dbReference>
<dbReference type="Gene3D" id="1.10.238.10">
    <property type="entry name" value="EF-hand"/>
    <property type="match status" value="3"/>
</dbReference>
<feature type="region of interest" description="Disordered" evidence="7">
    <location>
        <begin position="173"/>
        <end position="205"/>
    </location>
</feature>
<protein>
    <submittedName>
        <fullName evidence="10">Calcium-binding protein</fullName>
    </submittedName>
</protein>
<feature type="compositionally biased region" description="Basic and acidic residues" evidence="7">
    <location>
        <begin position="102"/>
        <end position="114"/>
    </location>
</feature>
<dbReference type="InterPro" id="IPR011992">
    <property type="entry name" value="EF-hand-dom_pair"/>
</dbReference>
<evidence type="ECO:0000256" key="3">
    <source>
        <dbReference type="ARBA" id="ARBA00022723"/>
    </source>
</evidence>
<dbReference type="RefSeq" id="WP_107394711.1">
    <property type="nucleotide sequence ID" value="NZ_PHHF01000040.1"/>
</dbReference>
<evidence type="ECO:0000256" key="8">
    <source>
        <dbReference type="SAM" id="SignalP"/>
    </source>
</evidence>
<dbReference type="EMBL" id="PHHF01000040">
    <property type="protein sequence ID" value="PTD22963.1"/>
    <property type="molecule type" value="Genomic_DNA"/>
</dbReference>
<accession>A0A2T4I1V1</accession>
<evidence type="ECO:0000256" key="7">
    <source>
        <dbReference type="SAM" id="MobiDB-lite"/>
    </source>
</evidence>
<feature type="chain" id="PRO_5015549665" evidence="8">
    <location>
        <begin position="21"/>
        <end position="205"/>
    </location>
</feature>
<feature type="domain" description="EF-hand" evidence="9">
    <location>
        <begin position="68"/>
        <end position="103"/>
    </location>
</feature>
<feature type="signal peptide" evidence="8">
    <location>
        <begin position="1"/>
        <end position="20"/>
    </location>
</feature>
<comment type="caution">
    <text evidence="10">The sequence shown here is derived from an EMBL/GenBank/DDBJ whole genome shotgun (WGS) entry which is preliminary data.</text>
</comment>
<dbReference type="GO" id="GO:0005509">
    <property type="term" value="F:calcium ion binding"/>
    <property type="evidence" value="ECO:0007669"/>
    <property type="project" value="InterPro"/>
</dbReference>
<dbReference type="Pfam" id="PF13202">
    <property type="entry name" value="EF-hand_5"/>
    <property type="match status" value="2"/>
</dbReference>
<dbReference type="InterPro" id="IPR019577">
    <property type="entry name" value="SPARC/Testican_Ca-bd-dom"/>
</dbReference>
<reference evidence="10 11" key="1">
    <citation type="submission" date="2017-11" db="EMBL/GenBank/DDBJ databases">
        <title>Sphingomonas oleivorans sp. nov., isolated from oil-contaminated soil.</title>
        <authorList>
            <person name="Wang L."/>
            <person name="Chen L."/>
        </authorList>
    </citation>
    <scope>NUCLEOTIDE SEQUENCE [LARGE SCALE GENOMIC DNA]</scope>
    <source>
        <strain evidence="10 11">K101</strain>
    </source>
</reference>
<organism evidence="10 11">
    <name type="scientific">Edaphosphingomonas fennica</name>
    <dbReference type="NCBI Taxonomy" id="114404"/>
    <lineage>
        <taxon>Bacteria</taxon>
        <taxon>Pseudomonadati</taxon>
        <taxon>Pseudomonadota</taxon>
        <taxon>Alphaproteobacteria</taxon>
        <taxon>Sphingomonadales</taxon>
        <taxon>Rhizorhabdaceae</taxon>
        <taxon>Edaphosphingomonas</taxon>
    </lineage>
</organism>
<dbReference type="SMART" id="SM00054">
    <property type="entry name" value="EFh"/>
    <property type="match status" value="4"/>
</dbReference>
<name>A0A2T4I1V1_9SPHN</name>
<evidence type="ECO:0000256" key="2">
    <source>
        <dbReference type="ARBA" id="ARBA00022525"/>
    </source>
</evidence>
<evidence type="ECO:0000256" key="6">
    <source>
        <dbReference type="ARBA" id="ARBA00023180"/>
    </source>
</evidence>
<evidence type="ECO:0000256" key="1">
    <source>
        <dbReference type="ARBA" id="ARBA00004613"/>
    </source>
</evidence>
<keyword evidence="5" id="KW-1015">Disulfide bond</keyword>
<dbReference type="PANTHER" id="PTHR10827">
    <property type="entry name" value="RETICULOCALBIN"/>
    <property type="match status" value="1"/>
</dbReference>
<evidence type="ECO:0000256" key="5">
    <source>
        <dbReference type="ARBA" id="ARBA00023157"/>
    </source>
</evidence>
<evidence type="ECO:0000259" key="9">
    <source>
        <dbReference type="PROSITE" id="PS50222"/>
    </source>
</evidence>
<dbReference type="SUPFAM" id="SSF47473">
    <property type="entry name" value="EF-hand"/>
    <property type="match status" value="1"/>
</dbReference>
<dbReference type="Proteomes" id="UP000241206">
    <property type="component" value="Unassembled WGS sequence"/>
</dbReference>
<keyword evidence="11" id="KW-1185">Reference proteome</keyword>
<dbReference type="PROSITE" id="PS00018">
    <property type="entry name" value="EF_HAND_1"/>
    <property type="match status" value="1"/>
</dbReference>
<dbReference type="PROSITE" id="PS50222">
    <property type="entry name" value="EF_HAND_2"/>
    <property type="match status" value="2"/>
</dbReference>
<evidence type="ECO:0000313" key="11">
    <source>
        <dbReference type="Proteomes" id="UP000241206"/>
    </source>
</evidence>
<evidence type="ECO:0000256" key="4">
    <source>
        <dbReference type="ARBA" id="ARBA00022737"/>
    </source>
</evidence>
<proteinExistence type="predicted"/>